<feature type="compositionally biased region" description="Polar residues" evidence="1">
    <location>
        <begin position="63"/>
        <end position="75"/>
    </location>
</feature>
<protein>
    <submittedName>
        <fullName evidence="2">Uncharacterized protein</fullName>
    </submittedName>
</protein>
<dbReference type="InParanoid" id="E9HK08"/>
<reference evidence="2 3" key="1">
    <citation type="journal article" date="2011" name="Science">
        <title>The ecoresponsive genome of Daphnia pulex.</title>
        <authorList>
            <person name="Colbourne J.K."/>
            <person name="Pfrender M.E."/>
            <person name="Gilbert D."/>
            <person name="Thomas W.K."/>
            <person name="Tucker A."/>
            <person name="Oakley T.H."/>
            <person name="Tokishita S."/>
            <person name="Aerts A."/>
            <person name="Arnold G.J."/>
            <person name="Basu M.K."/>
            <person name="Bauer D.J."/>
            <person name="Caceres C.E."/>
            <person name="Carmel L."/>
            <person name="Casola C."/>
            <person name="Choi J.H."/>
            <person name="Detter J.C."/>
            <person name="Dong Q."/>
            <person name="Dusheyko S."/>
            <person name="Eads B.D."/>
            <person name="Frohlich T."/>
            <person name="Geiler-Samerotte K.A."/>
            <person name="Gerlach D."/>
            <person name="Hatcher P."/>
            <person name="Jogdeo S."/>
            <person name="Krijgsveld J."/>
            <person name="Kriventseva E.V."/>
            <person name="Kultz D."/>
            <person name="Laforsch C."/>
            <person name="Lindquist E."/>
            <person name="Lopez J."/>
            <person name="Manak J.R."/>
            <person name="Muller J."/>
            <person name="Pangilinan J."/>
            <person name="Patwardhan R.P."/>
            <person name="Pitluck S."/>
            <person name="Pritham E.J."/>
            <person name="Rechtsteiner A."/>
            <person name="Rho M."/>
            <person name="Rogozin I.B."/>
            <person name="Sakarya O."/>
            <person name="Salamov A."/>
            <person name="Schaack S."/>
            <person name="Shapiro H."/>
            <person name="Shiga Y."/>
            <person name="Skalitzky C."/>
            <person name="Smith Z."/>
            <person name="Souvorov A."/>
            <person name="Sung W."/>
            <person name="Tang Z."/>
            <person name="Tsuchiya D."/>
            <person name="Tu H."/>
            <person name="Vos H."/>
            <person name="Wang M."/>
            <person name="Wolf Y.I."/>
            <person name="Yamagata H."/>
            <person name="Yamada T."/>
            <person name="Ye Y."/>
            <person name="Shaw J.R."/>
            <person name="Andrews J."/>
            <person name="Crease T.J."/>
            <person name="Tang H."/>
            <person name="Lucas S.M."/>
            <person name="Robertson H.M."/>
            <person name="Bork P."/>
            <person name="Koonin E.V."/>
            <person name="Zdobnov E.M."/>
            <person name="Grigoriev I.V."/>
            <person name="Lynch M."/>
            <person name="Boore J.L."/>
        </authorList>
    </citation>
    <scope>NUCLEOTIDE SEQUENCE [LARGE SCALE GENOMIC DNA]</scope>
</reference>
<dbReference type="HOGENOM" id="CLU_2443067_0_0_1"/>
<evidence type="ECO:0000256" key="1">
    <source>
        <dbReference type="SAM" id="MobiDB-lite"/>
    </source>
</evidence>
<sequence length="97" mass="10652">MIKLEAATQAINTPTTPQEALQSNLKQPLKQTTPKEALQSKLESAPHATKTQTQALPIHKSNKQTNPTFLSSQNKQDSHSNERSVSDGHHGTYHALD</sequence>
<gene>
    <name evidence="2" type="ORF">DAPPUDRAFT_260875</name>
</gene>
<dbReference type="Proteomes" id="UP000000305">
    <property type="component" value="Unassembled WGS sequence"/>
</dbReference>
<proteinExistence type="predicted"/>
<accession>E9HK08</accession>
<keyword evidence="3" id="KW-1185">Reference proteome</keyword>
<name>E9HK08_DAPPU</name>
<dbReference type="KEGG" id="dpx:DAPPUDRAFT_260875"/>
<feature type="compositionally biased region" description="Polar residues" evidence="1">
    <location>
        <begin position="9"/>
        <end position="34"/>
    </location>
</feature>
<feature type="compositionally biased region" description="Basic and acidic residues" evidence="1">
    <location>
        <begin position="76"/>
        <end position="97"/>
    </location>
</feature>
<dbReference type="EMBL" id="GL732666">
    <property type="protein sequence ID" value="EFX67929.1"/>
    <property type="molecule type" value="Genomic_DNA"/>
</dbReference>
<feature type="region of interest" description="Disordered" evidence="1">
    <location>
        <begin position="1"/>
        <end position="97"/>
    </location>
</feature>
<evidence type="ECO:0000313" key="2">
    <source>
        <dbReference type="EMBL" id="EFX67929.1"/>
    </source>
</evidence>
<evidence type="ECO:0000313" key="3">
    <source>
        <dbReference type="Proteomes" id="UP000000305"/>
    </source>
</evidence>
<dbReference type="AlphaFoldDB" id="E9HK08"/>
<organism evidence="2 3">
    <name type="scientific">Daphnia pulex</name>
    <name type="common">Water flea</name>
    <dbReference type="NCBI Taxonomy" id="6669"/>
    <lineage>
        <taxon>Eukaryota</taxon>
        <taxon>Metazoa</taxon>
        <taxon>Ecdysozoa</taxon>
        <taxon>Arthropoda</taxon>
        <taxon>Crustacea</taxon>
        <taxon>Branchiopoda</taxon>
        <taxon>Diplostraca</taxon>
        <taxon>Cladocera</taxon>
        <taxon>Anomopoda</taxon>
        <taxon>Daphniidae</taxon>
        <taxon>Daphnia</taxon>
    </lineage>
</organism>